<dbReference type="SUPFAM" id="SSF54913">
    <property type="entry name" value="GlnB-like"/>
    <property type="match status" value="1"/>
</dbReference>
<dbReference type="SMART" id="SM00938">
    <property type="entry name" value="P-II"/>
    <property type="match status" value="1"/>
</dbReference>
<dbReference type="PROSITE" id="PS51343">
    <property type="entry name" value="PII_GLNB_DOM"/>
    <property type="match status" value="1"/>
</dbReference>
<comment type="caution">
    <text evidence="1">The sequence shown here is derived from an EMBL/GenBank/DDBJ whole genome shotgun (WGS) entry which is preliminary data.</text>
</comment>
<dbReference type="Proteomes" id="UP000592780">
    <property type="component" value="Unassembled WGS sequence"/>
</dbReference>
<dbReference type="AlphaFoldDB" id="A0A7W8QDH0"/>
<dbReference type="RefSeq" id="WP_184132615.1">
    <property type="nucleotide sequence ID" value="NZ_JACHDD010000012.1"/>
</dbReference>
<organism evidence="1 2">
    <name type="scientific">Paraburkholderia atlantica</name>
    <dbReference type="NCBI Taxonomy" id="2654982"/>
    <lineage>
        <taxon>Bacteria</taxon>
        <taxon>Pseudomonadati</taxon>
        <taxon>Pseudomonadota</taxon>
        <taxon>Betaproteobacteria</taxon>
        <taxon>Burkholderiales</taxon>
        <taxon>Burkholderiaceae</taxon>
        <taxon>Paraburkholderia</taxon>
    </lineage>
</organism>
<sequence length="111" mass="12019">MDLKCVVAVLRPDFREVLERRLGAIHVHGMTVTRVRGFGAHPNLFADDWTTEHIKIEVFTGADNVDALVTTIMDIAHVGAVGAVGAVGDGVVAVLPVEKFFRVRSKSEAQP</sequence>
<evidence type="ECO:0000313" key="1">
    <source>
        <dbReference type="EMBL" id="MBB5428315.1"/>
    </source>
</evidence>
<dbReference type="InterPro" id="IPR011322">
    <property type="entry name" value="N-reg_PII-like_a/b"/>
</dbReference>
<proteinExistence type="predicted"/>
<name>A0A7W8QDH0_PARAM</name>
<dbReference type="EMBL" id="JACHDD010000012">
    <property type="protein sequence ID" value="MBB5428315.1"/>
    <property type="molecule type" value="Genomic_DNA"/>
</dbReference>
<gene>
    <name evidence="1" type="ORF">HDG40_006502</name>
</gene>
<dbReference type="InterPro" id="IPR002187">
    <property type="entry name" value="N-reg_PII"/>
</dbReference>
<protein>
    <submittedName>
        <fullName evidence="1">Nitrogen regulatory protein PII</fullName>
    </submittedName>
</protein>
<dbReference type="PANTHER" id="PTHR30115:SF11">
    <property type="entry name" value="NITROGEN REGULATORY PROTEIN P-II HOMOLOG"/>
    <property type="match status" value="1"/>
</dbReference>
<dbReference type="InterPro" id="IPR015867">
    <property type="entry name" value="N-reg_PII/ATP_PRibTrfase_C"/>
</dbReference>
<dbReference type="PANTHER" id="PTHR30115">
    <property type="entry name" value="NITROGEN REGULATORY PROTEIN P-II"/>
    <property type="match status" value="1"/>
</dbReference>
<dbReference type="PRINTS" id="PR00340">
    <property type="entry name" value="PIIGLNB"/>
</dbReference>
<dbReference type="Gene3D" id="3.30.70.120">
    <property type="match status" value="1"/>
</dbReference>
<dbReference type="Pfam" id="PF00543">
    <property type="entry name" value="P-II"/>
    <property type="match status" value="1"/>
</dbReference>
<dbReference type="GO" id="GO:0006808">
    <property type="term" value="P:regulation of nitrogen utilization"/>
    <property type="evidence" value="ECO:0007669"/>
    <property type="project" value="InterPro"/>
</dbReference>
<keyword evidence="2" id="KW-1185">Reference proteome</keyword>
<evidence type="ECO:0000313" key="2">
    <source>
        <dbReference type="Proteomes" id="UP000592780"/>
    </source>
</evidence>
<reference evidence="1 2" key="1">
    <citation type="submission" date="2020-08" db="EMBL/GenBank/DDBJ databases">
        <title>Genomic Encyclopedia of Type Strains, Phase IV (KMG-V): Genome sequencing to study the core and pangenomes of soil and plant-associated prokaryotes.</title>
        <authorList>
            <person name="Whitman W."/>
        </authorList>
    </citation>
    <scope>NUCLEOTIDE SEQUENCE [LARGE SCALE GENOMIC DNA]</scope>
    <source>
        <strain evidence="1 2">JPY158</strain>
    </source>
</reference>
<accession>A0A7W8QDH0</accession>
<dbReference type="GO" id="GO:0005829">
    <property type="term" value="C:cytosol"/>
    <property type="evidence" value="ECO:0007669"/>
    <property type="project" value="TreeGrafter"/>
</dbReference>
<dbReference type="GO" id="GO:0030234">
    <property type="term" value="F:enzyme regulator activity"/>
    <property type="evidence" value="ECO:0007669"/>
    <property type="project" value="InterPro"/>
</dbReference>
<dbReference type="GO" id="GO:0005524">
    <property type="term" value="F:ATP binding"/>
    <property type="evidence" value="ECO:0007669"/>
    <property type="project" value="TreeGrafter"/>
</dbReference>